<gene>
    <name evidence="2" type="ORF">Spb1_18290</name>
</gene>
<reference evidence="2 3" key="1">
    <citation type="submission" date="2019-02" db="EMBL/GenBank/DDBJ databases">
        <title>Deep-cultivation of Planctomycetes and their phenomic and genomic characterization uncovers novel biology.</title>
        <authorList>
            <person name="Wiegand S."/>
            <person name="Jogler M."/>
            <person name="Boedeker C."/>
            <person name="Pinto D."/>
            <person name="Vollmers J."/>
            <person name="Rivas-Marin E."/>
            <person name="Kohn T."/>
            <person name="Peeters S.H."/>
            <person name="Heuer A."/>
            <person name="Rast P."/>
            <person name="Oberbeckmann S."/>
            <person name="Bunk B."/>
            <person name="Jeske O."/>
            <person name="Meyerdierks A."/>
            <person name="Storesund J.E."/>
            <person name="Kallscheuer N."/>
            <person name="Luecker S."/>
            <person name="Lage O.M."/>
            <person name="Pohl T."/>
            <person name="Merkel B.J."/>
            <person name="Hornburger P."/>
            <person name="Mueller R.-W."/>
            <person name="Bruemmer F."/>
            <person name="Labrenz M."/>
            <person name="Spormann A.M."/>
            <person name="Op den Camp H."/>
            <person name="Overmann J."/>
            <person name="Amann R."/>
            <person name="Jetten M.S.M."/>
            <person name="Mascher T."/>
            <person name="Medema M.H."/>
            <person name="Devos D.P."/>
            <person name="Kaster A.-K."/>
            <person name="Ovreas L."/>
            <person name="Rohde M."/>
            <person name="Galperin M.Y."/>
            <person name="Jogler C."/>
        </authorList>
    </citation>
    <scope>NUCLEOTIDE SEQUENCE [LARGE SCALE GENOMIC DNA]</scope>
    <source>
        <strain evidence="2 3">Spb1</strain>
    </source>
</reference>
<feature type="signal peptide" evidence="1">
    <location>
        <begin position="1"/>
        <end position="23"/>
    </location>
</feature>
<keyword evidence="3" id="KW-1185">Reference proteome</keyword>
<proteinExistence type="predicted"/>
<feature type="chain" id="PRO_5021876186" evidence="1">
    <location>
        <begin position="24"/>
        <end position="316"/>
    </location>
</feature>
<keyword evidence="1" id="KW-0732">Signal</keyword>
<dbReference type="AlphaFoldDB" id="A0A518GMZ9"/>
<protein>
    <submittedName>
        <fullName evidence="2">Uncharacterized protein</fullName>
    </submittedName>
</protein>
<evidence type="ECO:0000313" key="2">
    <source>
        <dbReference type="EMBL" id="QDV29909.1"/>
    </source>
</evidence>
<name>A0A518GMZ9_9PLAN</name>
<accession>A0A518GMZ9</accession>
<dbReference type="EMBL" id="CP036299">
    <property type="protein sequence ID" value="QDV29909.1"/>
    <property type="molecule type" value="Genomic_DNA"/>
</dbReference>
<dbReference type="KEGG" id="peh:Spb1_18290"/>
<dbReference type="RefSeq" id="WP_145298437.1">
    <property type="nucleotide sequence ID" value="NZ_CP036299.1"/>
</dbReference>
<sequence precursor="true">MSLRTLACSAAILLGLVPALADAQLVPGTGTLLSNACDDFEDENWNFTYNLPKASSNIDKTVRHPAGFSANYKWHESTYRGTPDFVKRVETPAGGIAGSKGALAIQTLNSGIPGQLSGKFQQDDLIAGVAQTIGYLPVNRSPSFVVRVYMPPFEQWEKRTGSQFGFRTDCQTTINNPAASSGFGRLRRNSTPSRKLENYWPGFFVQFNRKADGYQEDHAILLLRSGSRGEDVPGPKITQPGWWTLGMSFTPDGQVHYYAHPGVEDLKASDHLYSSFPYSYRCEQVNTFFFNIVNMDDGKTWSTRFIVDDPKIYSVR</sequence>
<dbReference type="Proteomes" id="UP000315349">
    <property type="component" value="Chromosome"/>
</dbReference>
<organism evidence="2 3">
    <name type="scientific">Planctopirus ephydatiae</name>
    <dbReference type="NCBI Taxonomy" id="2528019"/>
    <lineage>
        <taxon>Bacteria</taxon>
        <taxon>Pseudomonadati</taxon>
        <taxon>Planctomycetota</taxon>
        <taxon>Planctomycetia</taxon>
        <taxon>Planctomycetales</taxon>
        <taxon>Planctomycetaceae</taxon>
        <taxon>Planctopirus</taxon>
    </lineage>
</organism>
<evidence type="ECO:0000256" key="1">
    <source>
        <dbReference type="SAM" id="SignalP"/>
    </source>
</evidence>
<dbReference type="OrthoDB" id="242701at2"/>
<evidence type="ECO:0000313" key="3">
    <source>
        <dbReference type="Proteomes" id="UP000315349"/>
    </source>
</evidence>